<dbReference type="AlphaFoldDB" id="A0A2R6WXJ7"/>
<evidence type="ECO:0000256" key="6">
    <source>
        <dbReference type="ARBA" id="ARBA00022692"/>
    </source>
</evidence>
<comment type="function">
    <text evidence="10">Mediates both low-affinity uptake and efflux of sugar across the plasma membrane.</text>
</comment>
<accession>A0A2R6WXJ7</accession>
<evidence type="ECO:0000256" key="9">
    <source>
        <dbReference type="ARBA" id="ARBA00023136"/>
    </source>
</evidence>
<keyword evidence="6 11" id="KW-0812">Transmembrane</keyword>
<reference evidence="13" key="1">
    <citation type="journal article" date="2017" name="Cell">
        <title>Insights into land plant evolution garnered from the Marchantia polymorpha genome.</title>
        <authorList>
            <person name="Bowman J.L."/>
            <person name="Kohchi T."/>
            <person name="Yamato K.T."/>
            <person name="Jenkins J."/>
            <person name="Shu S."/>
            <person name="Ishizaki K."/>
            <person name="Yamaoka S."/>
            <person name="Nishihama R."/>
            <person name="Nakamura Y."/>
            <person name="Berger F."/>
            <person name="Adam C."/>
            <person name="Aki S.S."/>
            <person name="Althoff F."/>
            <person name="Araki T."/>
            <person name="Arteaga-Vazquez M.A."/>
            <person name="Balasubrmanian S."/>
            <person name="Barry K."/>
            <person name="Bauer D."/>
            <person name="Boehm C.R."/>
            <person name="Briginshaw L."/>
            <person name="Caballero-Perez J."/>
            <person name="Catarino B."/>
            <person name="Chen F."/>
            <person name="Chiyoda S."/>
            <person name="Chovatia M."/>
            <person name="Davies K.M."/>
            <person name="Delmans M."/>
            <person name="Demura T."/>
            <person name="Dierschke T."/>
            <person name="Dolan L."/>
            <person name="Dorantes-Acosta A.E."/>
            <person name="Eklund D.M."/>
            <person name="Florent S.N."/>
            <person name="Flores-Sandoval E."/>
            <person name="Fujiyama A."/>
            <person name="Fukuzawa H."/>
            <person name="Galik B."/>
            <person name="Grimanelli D."/>
            <person name="Grimwood J."/>
            <person name="Grossniklaus U."/>
            <person name="Hamada T."/>
            <person name="Haseloff J."/>
            <person name="Hetherington A.J."/>
            <person name="Higo A."/>
            <person name="Hirakawa Y."/>
            <person name="Hundley H.N."/>
            <person name="Ikeda Y."/>
            <person name="Inoue K."/>
            <person name="Inoue S.I."/>
            <person name="Ishida S."/>
            <person name="Jia Q."/>
            <person name="Kakita M."/>
            <person name="Kanazawa T."/>
            <person name="Kawai Y."/>
            <person name="Kawashima T."/>
            <person name="Kennedy M."/>
            <person name="Kinose K."/>
            <person name="Kinoshita T."/>
            <person name="Kohara Y."/>
            <person name="Koide E."/>
            <person name="Komatsu K."/>
            <person name="Kopischke S."/>
            <person name="Kubo M."/>
            <person name="Kyozuka J."/>
            <person name="Lagercrantz U."/>
            <person name="Lin S.S."/>
            <person name="Lindquist E."/>
            <person name="Lipzen A.M."/>
            <person name="Lu C.W."/>
            <person name="De Luna E."/>
            <person name="Martienssen R.A."/>
            <person name="Minamino N."/>
            <person name="Mizutani M."/>
            <person name="Mizutani M."/>
            <person name="Mochizuki N."/>
            <person name="Monte I."/>
            <person name="Mosher R."/>
            <person name="Nagasaki H."/>
            <person name="Nakagami H."/>
            <person name="Naramoto S."/>
            <person name="Nishitani K."/>
            <person name="Ohtani M."/>
            <person name="Okamoto T."/>
            <person name="Okumura M."/>
            <person name="Phillips J."/>
            <person name="Pollak B."/>
            <person name="Reinders A."/>
            <person name="Rovekamp M."/>
            <person name="Sano R."/>
            <person name="Sawa S."/>
            <person name="Schmid M.W."/>
            <person name="Shirakawa M."/>
            <person name="Solano R."/>
            <person name="Spunde A."/>
            <person name="Suetsugu N."/>
            <person name="Sugano S."/>
            <person name="Sugiyama A."/>
            <person name="Sun R."/>
            <person name="Suzuki Y."/>
            <person name="Takenaka M."/>
            <person name="Takezawa D."/>
            <person name="Tomogane H."/>
            <person name="Tsuzuki M."/>
            <person name="Ueda T."/>
            <person name="Umeda M."/>
            <person name="Ward J.M."/>
            <person name="Watanabe Y."/>
            <person name="Yazaki K."/>
            <person name="Yokoyama R."/>
            <person name="Yoshitake Y."/>
            <person name="Yotsui I."/>
            <person name="Zachgo S."/>
            <person name="Schmutz J."/>
        </authorList>
    </citation>
    <scope>NUCLEOTIDE SEQUENCE [LARGE SCALE GENOMIC DNA]</scope>
    <source>
        <strain evidence="13">Tak-1</strain>
    </source>
</reference>
<dbReference type="Gramene" id="Mp3g12350.1">
    <property type="protein sequence ID" value="Mp3g12350.1.cds"/>
    <property type="gene ID" value="Mp3g12350"/>
</dbReference>
<evidence type="ECO:0000313" key="12">
    <source>
        <dbReference type="EMBL" id="PTQ38575.1"/>
    </source>
</evidence>
<dbReference type="EMBL" id="KZ772722">
    <property type="protein sequence ID" value="PTQ38575.1"/>
    <property type="molecule type" value="Genomic_DNA"/>
</dbReference>
<dbReference type="Pfam" id="PF03083">
    <property type="entry name" value="MtN3_slv"/>
    <property type="match status" value="1"/>
</dbReference>
<feature type="transmembrane region" description="Helical" evidence="11">
    <location>
        <begin position="94"/>
        <end position="115"/>
    </location>
</feature>
<keyword evidence="13" id="KW-1185">Reference proteome</keyword>
<dbReference type="PANTHER" id="PTHR10791">
    <property type="entry name" value="RAG1-ACTIVATING PROTEIN 1"/>
    <property type="match status" value="1"/>
</dbReference>
<evidence type="ECO:0000256" key="4">
    <source>
        <dbReference type="ARBA" id="ARBA00022475"/>
    </source>
</evidence>
<gene>
    <name evidence="12" type="ORF">MARPO_0050s0039</name>
</gene>
<keyword evidence="5" id="KW-0762">Sugar transport</keyword>
<proteinExistence type="inferred from homology"/>
<dbReference type="GO" id="GO:0051119">
    <property type="term" value="F:sugar transmembrane transporter activity"/>
    <property type="evidence" value="ECO:0007669"/>
    <property type="project" value="InterPro"/>
</dbReference>
<evidence type="ECO:0000313" key="13">
    <source>
        <dbReference type="Proteomes" id="UP000244005"/>
    </source>
</evidence>
<keyword evidence="8 11" id="KW-1133">Transmembrane helix</keyword>
<evidence type="ECO:0000256" key="5">
    <source>
        <dbReference type="ARBA" id="ARBA00022597"/>
    </source>
</evidence>
<keyword evidence="4" id="KW-1003">Cell membrane</keyword>
<dbReference type="InterPro" id="IPR047664">
    <property type="entry name" value="SWEET"/>
</dbReference>
<comment type="similarity">
    <text evidence="2">Belongs to the SWEET sugar transporter family.</text>
</comment>
<evidence type="ECO:0000256" key="11">
    <source>
        <dbReference type="SAM" id="Phobius"/>
    </source>
</evidence>
<evidence type="ECO:0008006" key="14">
    <source>
        <dbReference type="Google" id="ProtNLM"/>
    </source>
</evidence>
<dbReference type="Gene3D" id="1.20.1280.290">
    <property type="match status" value="1"/>
</dbReference>
<protein>
    <recommendedName>
        <fullName evidence="14">Bidirectional sugar transporter SWEET</fullName>
    </recommendedName>
</protein>
<keyword evidence="9 11" id="KW-0472">Membrane</keyword>
<organism evidence="12 13">
    <name type="scientific">Marchantia polymorpha</name>
    <name type="common">Common liverwort</name>
    <name type="synonym">Marchantia aquatica</name>
    <dbReference type="NCBI Taxonomy" id="3197"/>
    <lineage>
        <taxon>Eukaryota</taxon>
        <taxon>Viridiplantae</taxon>
        <taxon>Streptophyta</taxon>
        <taxon>Embryophyta</taxon>
        <taxon>Marchantiophyta</taxon>
        <taxon>Marchantiopsida</taxon>
        <taxon>Marchantiidae</taxon>
        <taxon>Marchantiales</taxon>
        <taxon>Marchantiaceae</taxon>
        <taxon>Marchantia</taxon>
    </lineage>
</organism>
<evidence type="ECO:0000256" key="2">
    <source>
        <dbReference type="ARBA" id="ARBA00007809"/>
    </source>
</evidence>
<feature type="transmembrane region" description="Helical" evidence="11">
    <location>
        <begin position="67"/>
        <end position="87"/>
    </location>
</feature>
<sequence>MSEGRFEGRKFYFPTNHSLFHLFNRFRPFWTIYKTESSGEFIPDPYIAAYINCALWLMYGSPLVHQAVISAIGILLETLYICVYIFYTSQKKRVIVTGLMCVAAAILIAVTIMNICGFADDHTNRRETFTGVLCAITGVCM</sequence>
<evidence type="ECO:0000256" key="10">
    <source>
        <dbReference type="ARBA" id="ARBA00037238"/>
    </source>
</evidence>
<dbReference type="GO" id="GO:0005886">
    <property type="term" value="C:plasma membrane"/>
    <property type="evidence" value="ECO:0007669"/>
    <property type="project" value="UniProtKB-SubCell"/>
</dbReference>
<evidence type="ECO:0000256" key="1">
    <source>
        <dbReference type="ARBA" id="ARBA00004651"/>
    </source>
</evidence>
<evidence type="ECO:0000256" key="7">
    <source>
        <dbReference type="ARBA" id="ARBA00022737"/>
    </source>
</evidence>
<name>A0A2R6WXJ7_MARPO</name>
<comment type="subcellular location">
    <subcellularLocation>
        <location evidence="1">Cell membrane</location>
        <topology evidence="1">Multi-pass membrane protein</topology>
    </subcellularLocation>
</comment>
<dbReference type="PANTHER" id="PTHR10791:SF30">
    <property type="entry name" value="SUGAR TRANSPORTER SWEET1"/>
    <property type="match status" value="1"/>
</dbReference>
<dbReference type="OrthoDB" id="409725at2759"/>
<dbReference type="Proteomes" id="UP000244005">
    <property type="component" value="Unassembled WGS sequence"/>
</dbReference>
<keyword evidence="7" id="KW-0677">Repeat</keyword>
<dbReference type="InterPro" id="IPR004316">
    <property type="entry name" value="SWEET_rpt"/>
</dbReference>
<keyword evidence="3" id="KW-0813">Transport</keyword>
<evidence type="ECO:0000256" key="3">
    <source>
        <dbReference type="ARBA" id="ARBA00022448"/>
    </source>
</evidence>
<evidence type="ECO:0000256" key="8">
    <source>
        <dbReference type="ARBA" id="ARBA00022989"/>
    </source>
</evidence>